<dbReference type="EMBL" id="VSSQ01093591">
    <property type="protein sequence ID" value="MPN38388.1"/>
    <property type="molecule type" value="Genomic_DNA"/>
</dbReference>
<comment type="caution">
    <text evidence="1">The sequence shown here is derived from an EMBL/GenBank/DDBJ whole genome shotgun (WGS) entry which is preliminary data.</text>
</comment>
<organism evidence="1">
    <name type="scientific">bioreactor metagenome</name>
    <dbReference type="NCBI Taxonomy" id="1076179"/>
    <lineage>
        <taxon>unclassified sequences</taxon>
        <taxon>metagenomes</taxon>
        <taxon>ecological metagenomes</taxon>
    </lineage>
</organism>
<evidence type="ECO:0000313" key="1">
    <source>
        <dbReference type="EMBL" id="MPN38388.1"/>
    </source>
</evidence>
<protein>
    <submittedName>
        <fullName evidence="1">Uncharacterized protein</fullName>
    </submittedName>
</protein>
<gene>
    <name evidence="1" type="ORF">SDC9_185912</name>
</gene>
<sequence length="192" mass="21790">MEPRADLLPAVRDEDLAAQVHDREHEPRQIVEVIEQRLDRRNVDDVLKLQRADIPFGRQDRVQLGADAALALPQRRLRLLALRDVPADADEPGDFPLRVVILRFERLGNDLVAVRVHDRFFAAYRLAAVPQLAIHLQKRLRRIAVVEFIVVLADEVLLGDAGRLLKGFVAAQIDSLLVLVENMVGNRVQQRC</sequence>
<name>A0A645HH78_9ZZZZ</name>
<reference evidence="1" key="1">
    <citation type="submission" date="2019-08" db="EMBL/GenBank/DDBJ databases">
        <authorList>
            <person name="Kucharzyk K."/>
            <person name="Murdoch R.W."/>
            <person name="Higgins S."/>
            <person name="Loffler F."/>
        </authorList>
    </citation>
    <scope>NUCLEOTIDE SEQUENCE</scope>
</reference>
<dbReference type="AlphaFoldDB" id="A0A645HH78"/>
<proteinExistence type="predicted"/>
<accession>A0A645HH78</accession>